<dbReference type="SUPFAM" id="SSF69287">
    <property type="entry name" value="Urease metallochaperone UreE, N-terminal domain"/>
    <property type="match status" value="1"/>
</dbReference>
<keyword evidence="8" id="KW-1185">Reference proteome</keyword>
<dbReference type="EMBL" id="BLZR01000001">
    <property type="protein sequence ID" value="GFP74750.1"/>
    <property type="molecule type" value="Genomic_DNA"/>
</dbReference>
<dbReference type="GO" id="GO:0065003">
    <property type="term" value="P:protein-containing complex assembly"/>
    <property type="evidence" value="ECO:0007669"/>
    <property type="project" value="InterPro"/>
</dbReference>
<gene>
    <name evidence="5" type="primary">ureE</name>
    <name evidence="7" type="ORF">bsdtw1_00806</name>
</gene>
<evidence type="ECO:0000256" key="4">
    <source>
        <dbReference type="ARBA" id="ARBA00023186"/>
    </source>
</evidence>
<dbReference type="GO" id="GO:0016151">
    <property type="term" value="F:nickel cation binding"/>
    <property type="evidence" value="ECO:0007669"/>
    <property type="project" value="UniProtKB-UniRule"/>
</dbReference>
<dbReference type="GO" id="GO:0005737">
    <property type="term" value="C:cytoplasm"/>
    <property type="evidence" value="ECO:0007669"/>
    <property type="project" value="UniProtKB-SubCell"/>
</dbReference>
<dbReference type="NCBIfam" id="NF009754">
    <property type="entry name" value="PRK13261.1-6"/>
    <property type="match status" value="1"/>
</dbReference>
<comment type="caution">
    <text evidence="7">The sequence shown here is derived from an EMBL/GenBank/DDBJ whole genome shotgun (WGS) entry which is preliminary data.</text>
</comment>
<comment type="subcellular location">
    <subcellularLocation>
        <location evidence="1 5">Cytoplasm</location>
    </subcellularLocation>
</comment>
<dbReference type="CDD" id="cd00571">
    <property type="entry name" value="UreE"/>
    <property type="match status" value="1"/>
</dbReference>
<keyword evidence="3 5" id="KW-0533">Nickel</keyword>
<evidence type="ECO:0000313" key="8">
    <source>
        <dbReference type="Proteomes" id="UP000580568"/>
    </source>
</evidence>
<evidence type="ECO:0000313" key="7">
    <source>
        <dbReference type="EMBL" id="GFP74750.1"/>
    </source>
</evidence>
<dbReference type="HAMAP" id="MF_00822">
    <property type="entry name" value="UreE"/>
    <property type="match status" value="1"/>
</dbReference>
<dbReference type="SMART" id="SM00988">
    <property type="entry name" value="UreE_N"/>
    <property type="match status" value="1"/>
</dbReference>
<dbReference type="Gene3D" id="3.30.70.790">
    <property type="entry name" value="UreE, C-terminal domain"/>
    <property type="match status" value="1"/>
</dbReference>
<accession>A0A6V8SCG5</accession>
<organism evidence="7 8">
    <name type="scientific">Clostridium fungisolvens</name>
    <dbReference type="NCBI Taxonomy" id="1604897"/>
    <lineage>
        <taxon>Bacteria</taxon>
        <taxon>Bacillati</taxon>
        <taxon>Bacillota</taxon>
        <taxon>Clostridia</taxon>
        <taxon>Eubacteriales</taxon>
        <taxon>Clostridiaceae</taxon>
        <taxon>Clostridium</taxon>
    </lineage>
</organism>
<reference evidence="7 8" key="1">
    <citation type="submission" date="2020-07" db="EMBL/GenBank/DDBJ databases">
        <title>A new beta-1,3-glucan-decomposing anaerobic bacterium isolated from anoxic soil subjected to biological soil disinfestation.</title>
        <authorList>
            <person name="Ueki A."/>
            <person name="Tonouchi A."/>
        </authorList>
    </citation>
    <scope>NUCLEOTIDE SEQUENCE [LARGE SCALE GENOMIC DNA]</scope>
    <source>
        <strain evidence="7 8">TW1</strain>
    </source>
</reference>
<evidence type="ECO:0000256" key="1">
    <source>
        <dbReference type="ARBA" id="ARBA00004496"/>
    </source>
</evidence>
<keyword evidence="4 5" id="KW-0143">Chaperone</keyword>
<evidence type="ECO:0000256" key="2">
    <source>
        <dbReference type="ARBA" id="ARBA00022490"/>
    </source>
</evidence>
<dbReference type="Pfam" id="PF02814">
    <property type="entry name" value="UreE_N"/>
    <property type="match status" value="1"/>
</dbReference>
<dbReference type="GO" id="GO:0019627">
    <property type="term" value="P:urea metabolic process"/>
    <property type="evidence" value="ECO:0007669"/>
    <property type="project" value="InterPro"/>
</dbReference>
<dbReference type="InterPro" id="IPR012406">
    <property type="entry name" value="UreE"/>
</dbReference>
<dbReference type="InterPro" id="IPR036118">
    <property type="entry name" value="UreE_N_sf"/>
</dbReference>
<dbReference type="RefSeq" id="WP_183276294.1">
    <property type="nucleotide sequence ID" value="NZ_BLZR01000001.1"/>
</dbReference>
<dbReference type="PIRSF" id="PIRSF036402">
    <property type="entry name" value="Ureas_acces_UreE"/>
    <property type="match status" value="1"/>
</dbReference>
<comment type="similarity">
    <text evidence="5">Belongs to the UreE family.</text>
</comment>
<dbReference type="AlphaFoldDB" id="A0A6V8SCG5"/>
<dbReference type="InterPro" id="IPR007864">
    <property type="entry name" value="UreE_C_dom"/>
</dbReference>
<dbReference type="InterPro" id="IPR004029">
    <property type="entry name" value="UreE_N"/>
</dbReference>
<evidence type="ECO:0000256" key="3">
    <source>
        <dbReference type="ARBA" id="ARBA00022596"/>
    </source>
</evidence>
<evidence type="ECO:0000256" key="5">
    <source>
        <dbReference type="HAMAP-Rule" id="MF_00822"/>
    </source>
</evidence>
<name>A0A6V8SCG5_9CLOT</name>
<dbReference type="Pfam" id="PF05194">
    <property type="entry name" value="UreE_C"/>
    <property type="match status" value="1"/>
</dbReference>
<dbReference type="Proteomes" id="UP000580568">
    <property type="component" value="Unassembled WGS sequence"/>
</dbReference>
<sequence length="157" mass="18076">MLVESILGTLEDFDVHGKEIDFVDIEWYEVNKKIIKKVSSSGRQVGIRLDGSRKLNHKDVLHDDSEFIVIVNIPECEAISIKPSTMEEMGRICYEIGNKHIPLFLHHEEILVPYDEPLMKLLEKNNFNPQKVSARLTNGLETHSHSHSHGHSHEHEH</sequence>
<proteinExistence type="inferred from homology"/>
<dbReference type="GO" id="GO:0051082">
    <property type="term" value="F:unfolded protein binding"/>
    <property type="evidence" value="ECO:0007669"/>
    <property type="project" value="UniProtKB-UniRule"/>
</dbReference>
<dbReference type="Gene3D" id="2.60.260.20">
    <property type="entry name" value="Urease metallochaperone UreE, N-terminal domain"/>
    <property type="match status" value="1"/>
</dbReference>
<comment type="function">
    <text evidence="5">Involved in urease metallocenter assembly. Binds nickel. Probably functions as a nickel donor during metallocenter assembly.</text>
</comment>
<keyword evidence="2 5" id="KW-0963">Cytoplasm</keyword>
<dbReference type="SUPFAM" id="SSF69737">
    <property type="entry name" value="Urease metallochaperone UreE, C-terminal domain"/>
    <property type="match status" value="1"/>
</dbReference>
<feature type="domain" description="UreE urease accessory N-terminal" evidence="6">
    <location>
        <begin position="6"/>
        <end position="69"/>
    </location>
</feature>
<dbReference type="GO" id="GO:0006457">
    <property type="term" value="P:protein folding"/>
    <property type="evidence" value="ECO:0007669"/>
    <property type="project" value="InterPro"/>
</dbReference>
<evidence type="ECO:0000259" key="6">
    <source>
        <dbReference type="SMART" id="SM00988"/>
    </source>
</evidence>
<protein>
    <recommendedName>
        <fullName evidence="5">Urease accessory protein UreE</fullName>
    </recommendedName>
</protein>